<dbReference type="AlphaFoldDB" id="A0A3L6REB1"/>
<organism evidence="2 3">
    <name type="scientific">Panicum miliaceum</name>
    <name type="common">Proso millet</name>
    <name type="synonym">Broomcorn millet</name>
    <dbReference type="NCBI Taxonomy" id="4540"/>
    <lineage>
        <taxon>Eukaryota</taxon>
        <taxon>Viridiplantae</taxon>
        <taxon>Streptophyta</taxon>
        <taxon>Embryophyta</taxon>
        <taxon>Tracheophyta</taxon>
        <taxon>Spermatophyta</taxon>
        <taxon>Magnoliopsida</taxon>
        <taxon>Liliopsida</taxon>
        <taxon>Poales</taxon>
        <taxon>Poaceae</taxon>
        <taxon>PACMAD clade</taxon>
        <taxon>Panicoideae</taxon>
        <taxon>Panicodae</taxon>
        <taxon>Paniceae</taxon>
        <taxon>Panicinae</taxon>
        <taxon>Panicum</taxon>
        <taxon>Panicum sect. Panicum</taxon>
    </lineage>
</organism>
<sequence length="60" mass="6381">MDSFGAPLSGVESSFFSSSDMSRVDCVSCAEETRSTCDDISRVDCVSCAEETRSACAARQ</sequence>
<protein>
    <submittedName>
        <fullName evidence="2">Uncharacterized protein</fullName>
    </submittedName>
</protein>
<gene>
    <name evidence="2" type="ORF">C2845_PM06G33790</name>
</gene>
<evidence type="ECO:0000313" key="2">
    <source>
        <dbReference type="EMBL" id="RLN01150.1"/>
    </source>
</evidence>
<dbReference type="Proteomes" id="UP000275267">
    <property type="component" value="Unassembled WGS sequence"/>
</dbReference>
<feature type="region of interest" description="Disordered" evidence="1">
    <location>
        <begin position="1"/>
        <end position="20"/>
    </location>
</feature>
<name>A0A3L6REB1_PANMI</name>
<dbReference type="EMBL" id="PQIB02000009">
    <property type="protein sequence ID" value="RLN01150.1"/>
    <property type="molecule type" value="Genomic_DNA"/>
</dbReference>
<reference evidence="3" key="1">
    <citation type="journal article" date="2019" name="Nat. Commun.">
        <title>The genome of broomcorn millet.</title>
        <authorList>
            <person name="Zou C."/>
            <person name="Miki D."/>
            <person name="Li D."/>
            <person name="Tang Q."/>
            <person name="Xiao L."/>
            <person name="Rajput S."/>
            <person name="Deng P."/>
            <person name="Jia W."/>
            <person name="Huang R."/>
            <person name="Zhang M."/>
            <person name="Sun Y."/>
            <person name="Hu J."/>
            <person name="Fu X."/>
            <person name="Schnable P.S."/>
            <person name="Li F."/>
            <person name="Zhang H."/>
            <person name="Feng B."/>
            <person name="Zhu X."/>
            <person name="Liu R."/>
            <person name="Schnable J.C."/>
            <person name="Zhu J.-K."/>
            <person name="Zhang H."/>
        </authorList>
    </citation>
    <scope>NUCLEOTIDE SEQUENCE [LARGE SCALE GENOMIC DNA]</scope>
</reference>
<evidence type="ECO:0000256" key="1">
    <source>
        <dbReference type="SAM" id="MobiDB-lite"/>
    </source>
</evidence>
<accession>A0A3L6REB1</accession>
<keyword evidence="3" id="KW-1185">Reference proteome</keyword>
<evidence type="ECO:0000313" key="3">
    <source>
        <dbReference type="Proteomes" id="UP000275267"/>
    </source>
</evidence>
<proteinExistence type="predicted"/>
<comment type="caution">
    <text evidence="2">The sequence shown here is derived from an EMBL/GenBank/DDBJ whole genome shotgun (WGS) entry which is preliminary data.</text>
</comment>